<dbReference type="PANTHER" id="PTHR11058:SF22">
    <property type="entry name" value="NADH-QUINONE OXIDOREDUCTASE SUBUNIT A"/>
    <property type="match status" value="1"/>
</dbReference>
<dbReference type="GO" id="GO:0008137">
    <property type="term" value="F:NADH dehydrogenase (ubiquinone) activity"/>
    <property type="evidence" value="ECO:0007669"/>
    <property type="project" value="InterPro"/>
</dbReference>
<keyword evidence="9 11" id="KW-0520">NAD</keyword>
<evidence type="ECO:0000256" key="9">
    <source>
        <dbReference type="ARBA" id="ARBA00023027"/>
    </source>
</evidence>
<comment type="subcellular location">
    <subcellularLocation>
        <location evidence="11 12">Cell membrane</location>
        <topology evidence="11 12">Multi-pass membrane protein</topology>
    </subcellularLocation>
    <subcellularLocation>
        <location evidence="1">Membrane</location>
        <topology evidence="1">Multi-pass membrane protein</topology>
    </subcellularLocation>
</comment>
<dbReference type="GO" id="GO:0048038">
    <property type="term" value="F:quinone binding"/>
    <property type="evidence" value="ECO:0007669"/>
    <property type="project" value="UniProtKB-KW"/>
</dbReference>
<dbReference type="InterPro" id="IPR038430">
    <property type="entry name" value="NDAH_ubi_oxred_su3_sf"/>
</dbReference>
<dbReference type="AlphaFoldDB" id="A0A937X5Z8"/>
<comment type="catalytic activity">
    <reaction evidence="11 12">
        <text>a quinone + NADH + 5 H(+)(in) = a quinol + NAD(+) + 4 H(+)(out)</text>
        <dbReference type="Rhea" id="RHEA:57888"/>
        <dbReference type="ChEBI" id="CHEBI:15378"/>
        <dbReference type="ChEBI" id="CHEBI:24646"/>
        <dbReference type="ChEBI" id="CHEBI:57540"/>
        <dbReference type="ChEBI" id="CHEBI:57945"/>
        <dbReference type="ChEBI" id="CHEBI:132124"/>
    </reaction>
</comment>
<evidence type="ECO:0000256" key="5">
    <source>
        <dbReference type="ARBA" id="ARBA00022692"/>
    </source>
</evidence>
<feature type="transmembrane region" description="Helical" evidence="11">
    <location>
        <begin position="88"/>
        <end position="110"/>
    </location>
</feature>
<keyword evidence="5 11" id="KW-0812">Transmembrane</keyword>
<comment type="subunit">
    <text evidence="11">NDH-1 is composed of 14 different subunits. Subunits NuoA, H, J, K, L, M, N constitute the membrane sector of the complex.</text>
</comment>
<proteinExistence type="inferred from homology"/>
<protein>
    <recommendedName>
        <fullName evidence="11">NADH-quinone oxidoreductase subunit A</fullName>
        <ecNumber evidence="11">7.1.1.-</ecNumber>
    </recommendedName>
    <alternativeName>
        <fullName evidence="11">NADH dehydrogenase I subunit A</fullName>
    </alternativeName>
    <alternativeName>
        <fullName evidence="11">NDH-1 subunit A</fullName>
    </alternativeName>
    <alternativeName>
        <fullName evidence="11">NUO1</fullName>
    </alternativeName>
</protein>
<dbReference type="Gene3D" id="1.20.58.1610">
    <property type="entry name" value="NADH:ubiquinone/plastoquinone oxidoreductase, chain 3"/>
    <property type="match status" value="1"/>
</dbReference>
<dbReference type="EMBL" id="VGJX01000397">
    <property type="protein sequence ID" value="MBM3274975.1"/>
    <property type="molecule type" value="Genomic_DNA"/>
</dbReference>
<sequence length="119" mass="13167">MYATTFALLTTIGLALAVPGLMLFLAANVGPRRITEAKLATYESGIQHVVGSARERFSVKFYLIAILFILFDVEAVFLFPWAVNFQGLGHAGFVEMFVFIGVLLIGYVYILSRGALKWD</sequence>
<dbReference type="GO" id="GO:0030964">
    <property type="term" value="C:NADH dehydrogenase complex"/>
    <property type="evidence" value="ECO:0007669"/>
    <property type="project" value="TreeGrafter"/>
</dbReference>
<name>A0A937X5Z8_9BACT</name>
<comment type="function">
    <text evidence="11">NDH-1 shuttles electrons from NADH, via FMN and iron-sulfur (Fe-S) centers, to quinones in the respiratory chain. The immediate electron acceptor for the enzyme in this species is believed to be ubiquinone. Couples the redox reaction to proton translocation (for every two electrons transferred, four hydrogen ions are translocated across the cytoplasmic membrane), and thus conserves the redox energy in a proton gradient.</text>
</comment>
<gene>
    <name evidence="11" type="primary">nuoA</name>
    <name evidence="13" type="ORF">FJZ00_07470</name>
</gene>
<keyword evidence="4 11" id="KW-1003">Cell membrane</keyword>
<dbReference type="Proteomes" id="UP000703893">
    <property type="component" value="Unassembled WGS sequence"/>
</dbReference>
<dbReference type="PANTHER" id="PTHR11058">
    <property type="entry name" value="NADH-UBIQUINONE OXIDOREDUCTASE CHAIN 3"/>
    <property type="match status" value="1"/>
</dbReference>
<keyword evidence="7 11" id="KW-1278">Translocase</keyword>
<evidence type="ECO:0000256" key="6">
    <source>
        <dbReference type="ARBA" id="ARBA00022719"/>
    </source>
</evidence>
<reference evidence="13 14" key="1">
    <citation type="submission" date="2019-03" db="EMBL/GenBank/DDBJ databases">
        <title>Lake Tanganyika Metagenome-Assembled Genomes (MAGs).</title>
        <authorList>
            <person name="Tran P."/>
        </authorList>
    </citation>
    <scope>NUCLEOTIDE SEQUENCE [LARGE SCALE GENOMIC DNA]</scope>
    <source>
        <strain evidence="13">K_DeepCast_65m_m2_236</strain>
    </source>
</reference>
<evidence type="ECO:0000256" key="10">
    <source>
        <dbReference type="ARBA" id="ARBA00023136"/>
    </source>
</evidence>
<evidence type="ECO:0000256" key="7">
    <source>
        <dbReference type="ARBA" id="ARBA00022967"/>
    </source>
</evidence>
<dbReference type="InterPro" id="IPR023043">
    <property type="entry name" value="NAD(P)H_OxRDtase_bac/plastid"/>
</dbReference>
<feature type="transmembrane region" description="Helical" evidence="11">
    <location>
        <begin position="6"/>
        <end position="29"/>
    </location>
</feature>
<comment type="similarity">
    <text evidence="2 11 12">Belongs to the complex I subunit 3 family.</text>
</comment>
<dbReference type="Pfam" id="PF00507">
    <property type="entry name" value="Oxidored_q4"/>
    <property type="match status" value="1"/>
</dbReference>
<keyword evidence="11" id="KW-0830">Ubiquinone</keyword>
<comment type="caution">
    <text evidence="13">The sequence shown here is derived from an EMBL/GenBank/DDBJ whole genome shotgun (WGS) entry which is preliminary data.</text>
</comment>
<dbReference type="HAMAP" id="MF_01394">
    <property type="entry name" value="NDH1_NuoA"/>
    <property type="match status" value="1"/>
</dbReference>
<evidence type="ECO:0000256" key="12">
    <source>
        <dbReference type="RuleBase" id="RU003639"/>
    </source>
</evidence>
<evidence type="ECO:0000256" key="1">
    <source>
        <dbReference type="ARBA" id="ARBA00004141"/>
    </source>
</evidence>
<dbReference type="GO" id="GO:0050136">
    <property type="term" value="F:NADH dehydrogenase (quinone) (non-electrogenic) activity"/>
    <property type="evidence" value="ECO:0007669"/>
    <property type="project" value="UniProtKB-UniRule"/>
</dbReference>
<keyword evidence="6 11" id="KW-0874">Quinone</keyword>
<keyword evidence="8 11" id="KW-1133">Transmembrane helix</keyword>
<dbReference type="EC" id="7.1.1.-" evidence="11"/>
<evidence type="ECO:0000256" key="3">
    <source>
        <dbReference type="ARBA" id="ARBA00022448"/>
    </source>
</evidence>
<evidence type="ECO:0000313" key="14">
    <source>
        <dbReference type="Proteomes" id="UP000703893"/>
    </source>
</evidence>
<feature type="transmembrane region" description="Helical" evidence="11">
    <location>
        <begin position="61"/>
        <end position="82"/>
    </location>
</feature>
<keyword evidence="3 11" id="KW-0813">Transport</keyword>
<keyword evidence="10 11" id="KW-0472">Membrane</keyword>
<evidence type="ECO:0000256" key="11">
    <source>
        <dbReference type="HAMAP-Rule" id="MF_01394"/>
    </source>
</evidence>
<dbReference type="InterPro" id="IPR000440">
    <property type="entry name" value="NADH_UbQ/plastoQ_OxRdtase_su3"/>
</dbReference>
<evidence type="ECO:0000256" key="4">
    <source>
        <dbReference type="ARBA" id="ARBA00022475"/>
    </source>
</evidence>
<organism evidence="13 14">
    <name type="scientific">Candidatus Tanganyikabacteria bacterium</name>
    <dbReference type="NCBI Taxonomy" id="2961651"/>
    <lineage>
        <taxon>Bacteria</taxon>
        <taxon>Bacillati</taxon>
        <taxon>Candidatus Sericytochromatia</taxon>
        <taxon>Candidatus Tanganyikabacteria</taxon>
    </lineage>
</organism>
<evidence type="ECO:0000256" key="2">
    <source>
        <dbReference type="ARBA" id="ARBA00008472"/>
    </source>
</evidence>
<dbReference type="GO" id="GO:0005886">
    <property type="term" value="C:plasma membrane"/>
    <property type="evidence" value="ECO:0007669"/>
    <property type="project" value="UniProtKB-SubCell"/>
</dbReference>
<evidence type="ECO:0000256" key="8">
    <source>
        <dbReference type="ARBA" id="ARBA00022989"/>
    </source>
</evidence>
<evidence type="ECO:0000313" key="13">
    <source>
        <dbReference type="EMBL" id="MBM3274975.1"/>
    </source>
</evidence>
<accession>A0A937X5Z8</accession>